<dbReference type="Proteomes" id="UP001500552">
    <property type="component" value="Unassembled WGS sequence"/>
</dbReference>
<evidence type="ECO:0000313" key="2">
    <source>
        <dbReference type="EMBL" id="GAA4435508.1"/>
    </source>
</evidence>
<protein>
    <recommendedName>
        <fullName evidence="1">NUMOD4 domain-containing protein</fullName>
    </recommendedName>
</protein>
<dbReference type="Gene3D" id="3.90.75.20">
    <property type="match status" value="1"/>
</dbReference>
<feature type="domain" description="NUMOD4" evidence="1">
    <location>
        <begin position="3"/>
        <end position="43"/>
    </location>
</feature>
<accession>A0ABP8LVF0</accession>
<dbReference type="Pfam" id="PF07463">
    <property type="entry name" value="NUMOD4"/>
    <property type="match status" value="1"/>
</dbReference>
<dbReference type="InterPro" id="IPR010902">
    <property type="entry name" value="NUMOD4"/>
</dbReference>
<evidence type="ECO:0000313" key="3">
    <source>
        <dbReference type="Proteomes" id="UP001500552"/>
    </source>
</evidence>
<comment type="caution">
    <text evidence="2">The sequence shown here is derived from an EMBL/GenBank/DDBJ whole genome shotgun (WGS) entry which is preliminary data.</text>
</comment>
<gene>
    <name evidence="2" type="ORF">GCM10023188_27560</name>
</gene>
<dbReference type="EMBL" id="BAABHC010000015">
    <property type="protein sequence ID" value="GAA4435508.1"/>
    <property type="molecule type" value="Genomic_DNA"/>
</dbReference>
<evidence type="ECO:0000259" key="1">
    <source>
        <dbReference type="Pfam" id="PF07463"/>
    </source>
</evidence>
<dbReference type="RefSeq" id="WP_345159884.1">
    <property type="nucleotide sequence ID" value="NZ_BAABHC010000015.1"/>
</dbReference>
<name>A0ABP8LVF0_9BACT</name>
<reference evidence="3" key="1">
    <citation type="journal article" date="2019" name="Int. J. Syst. Evol. Microbiol.">
        <title>The Global Catalogue of Microorganisms (GCM) 10K type strain sequencing project: providing services to taxonomists for standard genome sequencing and annotation.</title>
        <authorList>
            <consortium name="The Broad Institute Genomics Platform"/>
            <consortium name="The Broad Institute Genome Sequencing Center for Infectious Disease"/>
            <person name="Wu L."/>
            <person name="Ma J."/>
        </authorList>
    </citation>
    <scope>NUCLEOTIDE SEQUENCE [LARGE SCALE GENOMIC DNA]</scope>
    <source>
        <strain evidence="3">JCM 17926</strain>
    </source>
</reference>
<organism evidence="2 3">
    <name type="scientific">Pontibacter saemangeumensis</name>
    <dbReference type="NCBI Taxonomy" id="1084525"/>
    <lineage>
        <taxon>Bacteria</taxon>
        <taxon>Pseudomonadati</taxon>
        <taxon>Bacteroidota</taxon>
        <taxon>Cytophagia</taxon>
        <taxon>Cytophagales</taxon>
        <taxon>Hymenobacteraceae</taxon>
        <taxon>Pontibacter</taxon>
    </lineage>
</organism>
<sequence length="144" mass="16746">MEEIYKDIKGYEGFYQVSDTGKVISLSYKRTGKPRELKQSISDFRHNVPFAYVSLSRGGKARPRPVAFLVAEAFLRREAGKGYIIHLNHNTTDNRVENIIRATEAEFTIFIQQVSGRDSRSRRGPYFTQKREISRRLDHVLHKE</sequence>
<proteinExistence type="predicted"/>
<dbReference type="SUPFAM" id="SSF54060">
    <property type="entry name" value="His-Me finger endonucleases"/>
    <property type="match status" value="1"/>
</dbReference>
<dbReference type="InterPro" id="IPR044925">
    <property type="entry name" value="His-Me_finger_sf"/>
</dbReference>
<keyword evidence="3" id="KW-1185">Reference proteome</keyword>